<dbReference type="PIRSF" id="PIRSF026760">
    <property type="entry name" value="UCP026760"/>
    <property type="match status" value="1"/>
</dbReference>
<name>A0A318YC89_9FIRM</name>
<evidence type="ECO:0000313" key="4">
    <source>
        <dbReference type="Proteomes" id="UP000248132"/>
    </source>
</evidence>
<accession>A0A318YC89</accession>
<dbReference type="EMBL" id="QKMR01000001">
    <property type="protein sequence ID" value="PYG90232.1"/>
    <property type="molecule type" value="Genomic_DNA"/>
</dbReference>
<feature type="domain" description="D-glutamate N-acetyltransferase-like N-terminal" evidence="2">
    <location>
        <begin position="39"/>
        <end position="127"/>
    </location>
</feature>
<dbReference type="PANTHER" id="PTHR40690:SF1">
    <property type="entry name" value="DUF1611 DOMAIN-CONTAINING PROTEIN"/>
    <property type="match status" value="1"/>
</dbReference>
<gene>
    <name evidence="3" type="ORF">LY28_00112</name>
</gene>
<dbReference type="Gene3D" id="3.40.50.300">
    <property type="entry name" value="P-loop containing nucleotide triphosphate hydrolases"/>
    <property type="match status" value="1"/>
</dbReference>
<dbReference type="InterPro" id="IPR027417">
    <property type="entry name" value="P-loop_NTPase"/>
</dbReference>
<reference evidence="3 4" key="1">
    <citation type="submission" date="2018-06" db="EMBL/GenBank/DDBJ databases">
        <title>Genomic Encyclopedia of Type Strains, Phase I: the one thousand microbial genomes (KMG-I) project.</title>
        <authorList>
            <person name="Kyrpides N."/>
        </authorList>
    </citation>
    <scope>NUCLEOTIDE SEQUENCE [LARGE SCALE GENOMIC DNA]</scope>
    <source>
        <strain evidence="3 4">DSM 19573</strain>
    </source>
</reference>
<dbReference type="Proteomes" id="UP000248132">
    <property type="component" value="Unassembled WGS sequence"/>
</dbReference>
<comment type="caution">
    <text evidence="3">The sequence shown here is derived from an EMBL/GenBank/DDBJ whole genome shotgun (WGS) entry which is preliminary data.</text>
</comment>
<sequence length="340" mass="37451">MDGKRIGILTEGELLTLKAKMAHGVMRYRKDVEAVIDKSCSGGNVRKLLPYVNKNIPVVADLQEAIELGINELLIGVAPPGGGLPPQWMNIIEEALASGIRVANGLHIRLAEEERFKKYKNNIFDIRYSYVPKEVAHGRAAKLKKNVILTVGSDCASGKMTTALELHQCCKKRGMKSDFIPTGQTGMYIMDNGFAIDTVLSDFMAGAIEDFVCEAAIRNDFVFVEGQGSLIHPAYSGVSLGLMHGSAPNIIVFAHDITRERLAYFDKAIPTLEEQIEITERLAGYQRSCKVLGISLFAAGMERNAVEEVICEMECKYGIPVFAPLVTGCDRFVDILEDYR</sequence>
<dbReference type="OrthoDB" id="9778498at2"/>
<dbReference type="SUPFAM" id="SSF52540">
    <property type="entry name" value="P-loop containing nucleoside triphosphate hydrolases"/>
    <property type="match status" value="1"/>
</dbReference>
<evidence type="ECO:0000259" key="1">
    <source>
        <dbReference type="Pfam" id="PF07755"/>
    </source>
</evidence>
<evidence type="ECO:0000313" key="3">
    <source>
        <dbReference type="EMBL" id="PYG90232.1"/>
    </source>
</evidence>
<protein>
    <submittedName>
        <fullName evidence="3">Putative NAD-dependent epimerase/dehydratase family protein</fullName>
    </submittedName>
</protein>
<dbReference type="Gene3D" id="3.40.50.720">
    <property type="entry name" value="NAD(P)-binding Rossmann-like Domain"/>
    <property type="match status" value="1"/>
</dbReference>
<organism evidence="3 4">
    <name type="scientific">Ruminiclostridium sufflavum DSM 19573</name>
    <dbReference type="NCBI Taxonomy" id="1121337"/>
    <lineage>
        <taxon>Bacteria</taxon>
        <taxon>Bacillati</taxon>
        <taxon>Bacillota</taxon>
        <taxon>Clostridia</taxon>
        <taxon>Eubacteriales</taxon>
        <taxon>Oscillospiraceae</taxon>
        <taxon>Ruminiclostridium</taxon>
    </lineage>
</organism>
<dbReference type="PANTHER" id="PTHR40690">
    <property type="entry name" value="GLL3100 PROTEIN"/>
    <property type="match status" value="1"/>
</dbReference>
<dbReference type="InterPro" id="IPR011669">
    <property type="entry name" value="DgcN-like"/>
</dbReference>
<keyword evidence="4" id="KW-1185">Reference proteome</keyword>
<proteinExistence type="predicted"/>
<dbReference type="Pfam" id="PF07755">
    <property type="entry name" value="DUF1611"/>
    <property type="match status" value="1"/>
</dbReference>
<dbReference type="InterPro" id="IPR035402">
    <property type="entry name" value="DgcN-like_N"/>
</dbReference>
<dbReference type="Pfam" id="PF17396">
    <property type="entry name" value="DUF1611_N"/>
    <property type="match status" value="1"/>
</dbReference>
<feature type="domain" description="D-glutamate N-acetyltransferase-like C-terminal" evidence="1">
    <location>
        <begin position="135"/>
        <end position="333"/>
    </location>
</feature>
<dbReference type="RefSeq" id="WP_110460213.1">
    <property type="nucleotide sequence ID" value="NZ_QKMR01000001.1"/>
</dbReference>
<dbReference type="InterPro" id="IPR035086">
    <property type="entry name" value="DgcN-like_C"/>
</dbReference>
<evidence type="ECO:0000259" key="2">
    <source>
        <dbReference type="Pfam" id="PF17396"/>
    </source>
</evidence>
<dbReference type="AlphaFoldDB" id="A0A318YC89"/>